<organism evidence="2 3">
    <name type="scientific">Tanacetum coccineum</name>
    <dbReference type="NCBI Taxonomy" id="301880"/>
    <lineage>
        <taxon>Eukaryota</taxon>
        <taxon>Viridiplantae</taxon>
        <taxon>Streptophyta</taxon>
        <taxon>Embryophyta</taxon>
        <taxon>Tracheophyta</taxon>
        <taxon>Spermatophyta</taxon>
        <taxon>Magnoliopsida</taxon>
        <taxon>eudicotyledons</taxon>
        <taxon>Gunneridae</taxon>
        <taxon>Pentapetalae</taxon>
        <taxon>asterids</taxon>
        <taxon>campanulids</taxon>
        <taxon>Asterales</taxon>
        <taxon>Asteraceae</taxon>
        <taxon>Asteroideae</taxon>
        <taxon>Anthemideae</taxon>
        <taxon>Anthemidinae</taxon>
        <taxon>Tanacetum</taxon>
    </lineage>
</organism>
<protein>
    <submittedName>
        <fullName evidence="2">Uncharacterized protein</fullName>
    </submittedName>
</protein>
<dbReference type="Proteomes" id="UP001151760">
    <property type="component" value="Unassembled WGS sequence"/>
</dbReference>
<feature type="compositionally biased region" description="Acidic residues" evidence="1">
    <location>
        <begin position="141"/>
        <end position="162"/>
    </location>
</feature>
<dbReference type="EMBL" id="BQNB010013701">
    <property type="protein sequence ID" value="GJT19238.1"/>
    <property type="molecule type" value="Genomic_DNA"/>
</dbReference>
<comment type="caution">
    <text evidence="2">The sequence shown here is derived from an EMBL/GenBank/DDBJ whole genome shotgun (WGS) entry which is preliminary data.</text>
</comment>
<accession>A0ABQ5BY46</accession>
<reference evidence="2" key="1">
    <citation type="journal article" date="2022" name="Int. J. Mol. Sci.">
        <title>Draft Genome of Tanacetum Coccineum: Genomic Comparison of Closely Related Tanacetum-Family Plants.</title>
        <authorList>
            <person name="Yamashiro T."/>
            <person name="Shiraishi A."/>
            <person name="Nakayama K."/>
            <person name="Satake H."/>
        </authorList>
    </citation>
    <scope>NUCLEOTIDE SEQUENCE</scope>
</reference>
<keyword evidence="3" id="KW-1185">Reference proteome</keyword>
<evidence type="ECO:0000256" key="1">
    <source>
        <dbReference type="SAM" id="MobiDB-lite"/>
    </source>
</evidence>
<evidence type="ECO:0000313" key="2">
    <source>
        <dbReference type="EMBL" id="GJT19238.1"/>
    </source>
</evidence>
<feature type="region of interest" description="Disordered" evidence="1">
    <location>
        <begin position="391"/>
        <end position="427"/>
    </location>
</feature>
<feature type="region of interest" description="Disordered" evidence="1">
    <location>
        <begin position="27"/>
        <end position="72"/>
    </location>
</feature>
<feature type="region of interest" description="Disordered" evidence="1">
    <location>
        <begin position="310"/>
        <end position="375"/>
    </location>
</feature>
<sequence>MDYLFLMLNDAIKRSESYQMFLKYSTGQIPPKKSRGKGSQGKRTTDTPVADFEVSEESDSEPARKRTASRRVVKKKVIISAADNIIPDPDFALGLGKSISSTEATEEEAACKVSATSKGLYYASSQRKQENQQKTARSSDEEVDLIDFDEDEEKKDDDDDDKIIDLEKTDNEETDDDFVHSVNNDEDKEMTNVKVEDSGKGDAEIFDVAKANAKKIKEIKDDAKKAELPPTSSNLSVSLGFGDQFLKISSDTSLLDLIQKYSMKPTPDSSKIQKPTVDPEQESKKTASEIHKVKKELAEKQKMLKYSIKSTNKAALKETPLAGPTQGKKTKRRRTKESESSKKSSTTKETPKGKASSKGYKIGKSASAKEPVEEPIAEVIMDDVVNAAGEDVVRDDDQPQDTSEPKTNKTLNQDWFKQPPRPLTPDPEWNKRQVVLDQPKQPWFNQMVSAKNDPLTFNDLMATPIDFSKYVLNLLKIDNLTQDLLLGLAYNLLKGTCTSNIKLKYNFQECFNALTDKLDWNNPEGYCYPFNLSKPLPLQGRPCHLTVADDYFFNNDLDVKKLNGYGHLEEVVVKRDNRQLYKFKEGDFIDLHLNDIEDML</sequence>
<feature type="compositionally biased region" description="Basic and acidic residues" evidence="1">
    <location>
        <begin position="163"/>
        <end position="197"/>
    </location>
</feature>
<feature type="region of interest" description="Disordered" evidence="1">
    <location>
        <begin position="262"/>
        <end position="292"/>
    </location>
</feature>
<name>A0ABQ5BY46_9ASTR</name>
<feature type="region of interest" description="Disordered" evidence="1">
    <location>
        <begin position="121"/>
        <end position="197"/>
    </location>
</feature>
<proteinExistence type="predicted"/>
<feature type="compositionally biased region" description="Basic and acidic residues" evidence="1">
    <location>
        <begin position="391"/>
        <end position="407"/>
    </location>
</feature>
<reference evidence="2" key="2">
    <citation type="submission" date="2022-01" db="EMBL/GenBank/DDBJ databases">
        <authorList>
            <person name="Yamashiro T."/>
            <person name="Shiraishi A."/>
            <person name="Satake H."/>
            <person name="Nakayama K."/>
        </authorList>
    </citation>
    <scope>NUCLEOTIDE SEQUENCE</scope>
</reference>
<feature type="compositionally biased region" description="Basic and acidic residues" evidence="1">
    <location>
        <begin position="281"/>
        <end position="292"/>
    </location>
</feature>
<gene>
    <name evidence="2" type="ORF">Tco_0877944</name>
</gene>
<evidence type="ECO:0000313" key="3">
    <source>
        <dbReference type="Proteomes" id="UP001151760"/>
    </source>
</evidence>